<keyword evidence="1" id="KW-0808">Transferase</keyword>
<sequence>MNHRSRQTETAAAQSRDGIVTTPHWLASEAGARVLARGGNAIEALVAAGGALSVVYPHFCGLGGDAVWMVCDRGGDARTFLGIGQAAANSDVDGLIPSRGPASTLTTACLVDSWEKVLDHSAAAWGGAERLPTLLDDAIALAEDGFAVSPSQTFWHDFRATESETWPGFRDLFQRDGIQRQPALARTLQTIADSGLREFYEGALADRIARGLSAVGSPLTIADLAATRTRVEQPVRLAYGDAVLLAPPPPTQGVTTLAIMGVLAQLAAKDKAPDSAAYYHALVESVKQAFVDRHLIGDPEFGTDATKMLLDPERLARKAAAIDPNRAADWPVPYKQGDTALLAAVDADGRAACVLQSIYFDWGSGVVAGDTGILWQNRGAAFSTDPASPNRIRPGKRPFYTLNPGMALKNGRPHLVYGTQGADGQPQTLALLLSLLIDHHLDPLAALSRPRFLLGRTFSDSRDNLKIEENIGADTLAALGSMGHEVATIAPLSPLGGQAGVIRIHADGRMEAAHDPRSDGGAIGL</sequence>
<dbReference type="RefSeq" id="WP_183898726.1">
    <property type="nucleotide sequence ID" value="NZ_JACIDW010000001.1"/>
</dbReference>
<dbReference type="InterPro" id="IPR029055">
    <property type="entry name" value="Ntn_hydrolases_N"/>
</dbReference>
<dbReference type="PANTHER" id="PTHR43881:SF5">
    <property type="entry name" value="GAMMA-GLUTAMYLTRANSPEPTIDASE"/>
    <property type="match status" value="1"/>
</dbReference>
<comment type="caution">
    <text evidence="1">The sequence shown here is derived from an EMBL/GenBank/DDBJ whole genome shotgun (WGS) entry which is preliminary data.</text>
</comment>
<dbReference type="InterPro" id="IPR043137">
    <property type="entry name" value="GGT_ssub_C"/>
</dbReference>
<dbReference type="EMBL" id="JACIDW010000001">
    <property type="protein sequence ID" value="MBB3963043.1"/>
    <property type="molecule type" value="Genomic_DNA"/>
</dbReference>
<evidence type="ECO:0000313" key="1">
    <source>
        <dbReference type="EMBL" id="MBB3963043.1"/>
    </source>
</evidence>
<dbReference type="Gene3D" id="1.10.246.130">
    <property type="match status" value="1"/>
</dbReference>
<dbReference type="EC" id="3.4.19.13" evidence="1"/>
<gene>
    <name evidence="1" type="ORF">GGQ67_000661</name>
</gene>
<dbReference type="EC" id="2.3.2.2" evidence="1"/>
<reference evidence="1 2" key="1">
    <citation type="submission" date="2020-08" db="EMBL/GenBank/DDBJ databases">
        <title>Genomic Encyclopedia of Type Strains, Phase IV (KMG-IV): sequencing the most valuable type-strain genomes for metagenomic binning, comparative biology and taxonomic classification.</title>
        <authorList>
            <person name="Goeker M."/>
        </authorList>
    </citation>
    <scope>NUCLEOTIDE SEQUENCE [LARGE SCALE GENOMIC DNA]</scope>
    <source>
        <strain evidence="1 2">DSM 26575</strain>
    </source>
</reference>
<dbReference type="Gene3D" id="3.60.20.40">
    <property type="match status" value="1"/>
</dbReference>
<dbReference type="PRINTS" id="PR01210">
    <property type="entry name" value="GGTRANSPTASE"/>
</dbReference>
<keyword evidence="1" id="KW-0012">Acyltransferase</keyword>
<dbReference type="GO" id="GO:0036374">
    <property type="term" value="F:glutathione hydrolase activity"/>
    <property type="evidence" value="ECO:0007669"/>
    <property type="project" value="UniProtKB-EC"/>
</dbReference>
<dbReference type="InterPro" id="IPR052896">
    <property type="entry name" value="GGT-like_enzyme"/>
</dbReference>
<name>A0A7W6CL62_9HYPH</name>
<dbReference type="Proteomes" id="UP000582090">
    <property type="component" value="Unassembled WGS sequence"/>
</dbReference>
<keyword evidence="1" id="KW-0378">Hydrolase</keyword>
<evidence type="ECO:0000313" key="2">
    <source>
        <dbReference type="Proteomes" id="UP000582090"/>
    </source>
</evidence>
<accession>A0A7W6CL62</accession>
<dbReference type="Pfam" id="PF01019">
    <property type="entry name" value="G_glu_transpept"/>
    <property type="match status" value="1"/>
</dbReference>
<proteinExistence type="predicted"/>
<keyword evidence="2" id="KW-1185">Reference proteome</keyword>
<organism evidence="1 2">
    <name type="scientific">Rhizobium metallidurans</name>
    <dbReference type="NCBI Taxonomy" id="1265931"/>
    <lineage>
        <taxon>Bacteria</taxon>
        <taxon>Pseudomonadati</taxon>
        <taxon>Pseudomonadota</taxon>
        <taxon>Alphaproteobacteria</taxon>
        <taxon>Hyphomicrobiales</taxon>
        <taxon>Rhizobiaceae</taxon>
        <taxon>Rhizobium/Agrobacterium group</taxon>
        <taxon>Rhizobium</taxon>
    </lineage>
</organism>
<dbReference type="SUPFAM" id="SSF56235">
    <property type="entry name" value="N-terminal nucleophile aminohydrolases (Ntn hydrolases)"/>
    <property type="match status" value="1"/>
</dbReference>
<dbReference type="AlphaFoldDB" id="A0A7W6CL62"/>
<dbReference type="GO" id="GO:0103068">
    <property type="term" value="F:leukotriene C4 gamma-glutamyl transferase activity"/>
    <property type="evidence" value="ECO:0007669"/>
    <property type="project" value="UniProtKB-EC"/>
</dbReference>
<protein>
    <submittedName>
        <fullName evidence="1">Gamma-glutamyltranspeptidase/glutathione hydrolase</fullName>
        <ecNumber evidence="1">2.3.2.2</ecNumber>
        <ecNumber evidence="1">3.4.19.13</ecNumber>
    </submittedName>
</protein>
<dbReference type="InterPro" id="IPR043138">
    <property type="entry name" value="GGT_lsub"/>
</dbReference>
<dbReference type="PANTHER" id="PTHR43881">
    <property type="entry name" value="GAMMA-GLUTAMYLTRANSPEPTIDASE (AFU_ORTHOLOGUE AFUA_4G13580)"/>
    <property type="match status" value="1"/>
</dbReference>